<evidence type="ECO:0000256" key="2">
    <source>
        <dbReference type="ARBA" id="ARBA00022857"/>
    </source>
</evidence>
<evidence type="ECO:0000313" key="4">
    <source>
        <dbReference type="EMBL" id="SPO41408.1"/>
    </source>
</evidence>
<dbReference type="AlphaFoldDB" id="A0A5C3FAB8"/>
<dbReference type="SUPFAM" id="SSF51735">
    <property type="entry name" value="NAD(P)-binding Rossmann-fold domains"/>
    <property type="match status" value="1"/>
</dbReference>
<reference evidence="4 5" key="1">
    <citation type="submission" date="2018-03" db="EMBL/GenBank/DDBJ databases">
        <authorList>
            <person name="Guldener U."/>
        </authorList>
    </citation>
    <scope>NUCLEOTIDE SEQUENCE [LARGE SCALE GENOMIC DNA]</scope>
    <source>
        <strain evidence="4 5">DAOM196992</strain>
    </source>
</reference>
<organism evidence="4 5">
    <name type="scientific">Pseudozyma flocculosa</name>
    <dbReference type="NCBI Taxonomy" id="84751"/>
    <lineage>
        <taxon>Eukaryota</taxon>
        <taxon>Fungi</taxon>
        <taxon>Dikarya</taxon>
        <taxon>Basidiomycota</taxon>
        <taxon>Ustilaginomycotina</taxon>
        <taxon>Ustilaginomycetes</taxon>
        <taxon>Ustilaginales</taxon>
        <taxon>Ustilaginaceae</taxon>
        <taxon>Pseudozyma</taxon>
    </lineage>
</organism>
<evidence type="ECO:0000313" key="5">
    <source>
        <dbReference type="Proteomes" id="UP000323386"/>
    </source>
</evidence>
<keyword evidence="5" id="KW-1185">Reference proteome</keyword>
<dbReference type="PANTHER" id="PTHR42748">
    <property type="entry name" value="NITROGEN METABOLITE REPRESSION PROTEIN NMRA FAMILY MEMBER"/>
    <property type="match status" value="1"/>
</dbReference>
<evidence type="ECO:0000259" key="3">
    <source>
        <dbReference type="Pfam" id="PF05368"/>
    </source>
</evidence>
<feature type="domain" description="NmrA-like" evidence="3">
    <location>
        <begin position="13"/>
        <end position="266"/>
    </location>
</feature>
<dbReference type="InterPro" id="IPR008030">
    <property type="entry name" value="NmrA-like"/>
</dbReference>
<sequence>MPPSSAPSSPPAHILVVGATGKQGSAVLEALERHPALQQRPSKLFALTRNPDSPRAKPLKARGIKVVQGDIFDTDSLVTALRHNAITAAFLVTDAFAKGGPDGERQQGIAFIDAAKRGGVEYIVFSSVGCADTATQVPHFASKNDIEHHLRDSGIPWAILRPAAFMDNFPPSGIGRFLAFSLFGSLLGGRRKLQYVGVCDIGRVAAECLLKPSEFQGQTIELSGDELTVPDIQKAWYRGTGTWPWKMWLPGSLLLPFMPYDFKMMFKFFIKDGYRANIKNLRTRFPGLKDFETWSRDEVAAKAKKQD</sequence>
<accession>A0A5C3FAB8</accession>
<gene>
    <name evidence="4" type="ORF">PSFLO_06890</name>
</gene>
<keyword evidence="2" id="KW-0521">NADP</keyword>
<dbReference type="Proteomes" id="UP000323386">
    <property type="component" value="Unassembled WGS sequence"/>
</dbReference>
<dbReference type="CDD" id="cd05251">
    <property type="entry name" value="NmrA_like_SDR_a"/>
    <property type="match status" value="1"/>
</dbReference>
<dbReference type="Gene3D" id="3.90.25.10">
    <property type="entry name" value="UDP-galactose 4-epimerase, domain 1"/>
    <property type="match status" value="1"/>
</dbReference>
<evidence type="ECO:0000256" key="1">
    <source>
        <dbReference type="ARBA" id="ARBA00006328"/>
    </source>
</evidence>
<proteinExistence type="inferred from homology"/>
<dbReference type="InterPro" id="IPR036291">
    <property type="entry name" value="NAD(P)-bd_dom_sf"/>
</dbReference>
<dbReference type="InterPro" id="IPR051164">
    <property type="entry name" value="NmrA-like_oxidored"/>
</dbReference>
<dbReference type="Pfam" id="PF05368">
    <property type="entry name" value="NmrA"/>
    <property type="match status" value="1"/>
</dbReference>
<dbReference type="OrthoDB" id="9997102at2759"/>
<comment type="similarity">
    <text evidence="1">Belongs to the NmrA-type oxidoreductase family.</text>
</comment>
<dbReference type="GO" id="GO:0005634">
    <property type="term" value="C:nucleus"/>
    <property type="evidence" value="ECO:0007669"/>
    <property type="project" value="TreeGrafter"/>
</dbReference>
<dbReference type="PANTHER" id="PTHR42748:SF7">
    <property type="entry name" value="NMRA LIKE REDOX SENSOR 1-RELATED"/>
    <property type="match status" value="1"/>
</dbReference>
<name>A0A5C3FAB8_9BASI</name>
<protein>
    <recommendedName>
        <fullName evidence="3">NmrA-like domain-containing protein</fullName>
    </recommendedName>
</protein>
<dbReference type="EMBL" id="OOIP01000027">
    <property type="protein sequence ID" value="SPO41408.1"/>
    <property type="molecule type" value="Genomic_DNA"/>
</dbReference>
<dbReference type="Gene3D" id="3.40.50.720">
    <property type="entry name" value="NAD(P)-binding Rossmann-like Domain"/>
    <property type="match status" value="1"/>
</dbReference>